<dbReference type="PROSITE" id="PS50987">
    <property type="entry name" value="HTH_ARSR_2"/>
    <property type="match status" value="1"/>
</dbReference>
<organism evidence="5 6">
    <name type="scientific">Candidatus Nomurabacteria bacterium GW2011_GWF1_31_48</name>
    <dbReference type="NCBI Taxonomy" id="1618767"/>
    <lineage>
        <taxon>Bacteria</taxon>
        <taxon>Candidatus Nomuraibacteriota</taxon>
    </lineage>
</organism>
<evidence type="ECO:0000313" key="5">
    <source>
        <dbReference type="EMBL" id="KKP29861.1"/>
    </source>
</evidence>
<dbReference type="SUPFAM" id="SSF46785">
    <property type="entry name" value="Winged helix' DNA-binding domain"/>
    <property type="match status" value="1"/>
</dbReference>
<dbReference type="NCBIfam" id="NF033788">
    <property type="entry name" value="HTH_metalloreg"/>
    <property type="match status" value="1"/>
</dbReference>
<dbReference type="InterPro" id="IPR001845">
    <property type="entry name" value="HTH_ArsR_DNA-bd_dom"/>
</dbReference>
<dbReference type="GO" id="GO:0003677">
    <property type="term" value="F:DNA binding"/>
    <property type="evidence" value="ECO:0007669"/>
    <property type="project" value="UniProtKB-KW"/>
</dbReference>
<evidence type="ECO:0000256" key="2">
    <source>
        <dbReference type="ARBA" id="ARBA00023125"/>
    </source>
</evidence>
<dbReference type="InterPro" id="IPR011991">
    <property type="entry name" value="ArsR-like_HTH"/>
</dbReference>
<dbReference type="InterPro" id="IPR036388">
    <property type="entry name" value="WH-like_DNA-bd_sf"/>
</dbReference>
<reference evidence="5 6" key="1">
    <citation type="journal article" date="2015" name="Nature">
        <title>rRNA introns, odd ribosomes, and small enigmatic genomes across a large radiation of phyla.</title>
        <authorList>
            <person name="Brown C.T."/>
            <person name="Hug L.A."/>
            <person name="Thomas B.C."/>
            <person name="Sharon I."/>
            <person name="Castelle C.J."/>
            <person name="Singh A."/>
            <person name="Wilkins M.J."/>
            <person name="Williams K.H."/>
            <person name="Banfield J.F."/>
        </authorList>
    </citation>
    <scope>NUCLEOTIDE SEQUENCE [LARGE SCALE GENOMIC DNA]</scope>
</reference>
<protein>
    <submittedName>
        <fullName evidence="5">Cadmium efflux system accessory protein</fullName>
    </submittedName>
</protein>
<dbReference type="Pfam" id="PF01022">
    <property type="entry name" value="HTH_5"/>
    <property type="match status" value="1"/>
</dbReference>
<proteinExistence type="predicted"/>
<evidence type="ECO:0000313" key="6">
    <source>
        <dbReference type="Proteomes" id="UP000034934"/>
    </source>
</evidence>
<keyword evidence="3" id="KW-0804">Transcription</keyword>
<dbReference type="Proteomes" id="UP000034934">
    <property type="component" value="Unassembled WGS sequence"/>
</dbReference>
<keyword evidence="1" id="KW-0805">Transcription regulation</keyword>
<evidence type="ECO:0000259" key="4">
    <source>
        <dbReference type="PROSITE" id="PS50987"/>
    </source>
</evidence>
<dbReference type="PANTHER" id="PTHR43132:SF6">
    <property type="entry name" value="HTH-TYPE TRANSCRIPTIONAL REPRESSOR CZRA"/>
    <property type="match status" value="1"/>
</dbReference>
<evidence type="ECO:0000256" key="3">
    <source>
        <dbReference type="ARBA" id="ARBA00023163"/>
    </source>
</evidence>
<gene>
    <name evidence="5" type="ORF">UR19_C0007G0035</name>
</gene>
<accession>A0A0F9YTR6</accession>
<dbReference type="PANTHER" id="PTHR43132">
    <property type="entry name" value="ARSENICAL RESISTANCE OPERON REPRESSOR ARSR-RELATED"/>
    <property type="match status" value="1"/>
</dbReference>
<dbReference type="CDD" id="cd00090">
    <property type="entry name" value="HTH_ARSR"/>
    <property type="match status" value="1"/>
</dbReference>
<dbReference type="InterPro" id="IPR051011">
    <property type="entry name" value="Metal_resp_trans_reg"/>
</dbReference>
<comment type="caution">
    <text evidence="5">The sequence shown here is derived from an EMBL/GenBank/DDBJ whole genome shotgun (WGS) entry which is preliminary data.</text>
</comment>
<dbReference type="AlphaFoldDB" id="A0A0F9YTR6"/>
<dbReference type="EMBL" id="LBOG01000007">
    <property type="protein sequence ID" value="KKP29861.1"/>
    <property type="molecule type" value="Genomic_DNA"/>
</dbReference>
<dbReference type="SMART" id="SM00418">
    <property type="entry name" value="HTH_ARSR"/>
    <property type="match status" value="1"/>
</dbReference>
<evidence type="ECO:0000256" key="1">
    <source>
        <dbReference type="ARBA" id="ARBA00023015"/>
    </source>
</evidence>
<sequence>MCMIKDKKKDKIDILAKRLYLVGDVHRIKILCCIMEHKKVCVSDITKDLGSNIAIVSHHLQVLAKEGILVSEREGKKISYKINKNSFTNDLKRLICKYR</sequence>
<dbReference type="GO" id="GO:0003700">
    <property type="term" value="F:DNA-binding transcription factor activity"/>
    <property type="evidence" value="ECO:0007669"/>
    <property type="project" value="InterPro"/>
</dbReference>
<dbReference type="Gene3D" id="1.10.10.10">
    <property type="entry name" value="Winged helix-like DNA-binding domain superfamily/Winged helix DNA-binding domain"/>
    <property type="match status" value="1"/>
</dbReference>
<name>A0A0F9YTR6_9BACT</name>
<feature type="domain" description="HTH arsR-type" evidence="4">
    <location>
        <begin position="7"/>
        <end position="99"/>
    </location>
</feature>
<keyword evidence="2" id="KW-0238">DNA-binding</keyword>
<dbReference type="PRINTS" id="PR00778">
    <property type="entry name" value="HTHARSR"/>
</dbReference>
<dbReference type="InterPro" id="IPR036390">
    <property type="entry name" value="WH_DNA-bd_sf"/>
</dbReference>